<organism evidence="1 2">
    <name type="scientific">Candidatus Gottesmanbacteria bacterium RBG_16_52_11</name>
    <dbReference type="NCBI Taxonomy" id="1798374"/>
    <lineage>
        <taxon>Bacteria</taxon>
        <taxon>Candidatus Gottesmaniibacteriota</taxon>
    </lineage>
</organism>
<comment type="caution">
    <text evidence="1">The sequence shown here is derived from an EMBL/GenBank/DDBJ whole genome shotgun (WGS) entry which is preliminary data.</text>
</comment>
<sequence length="161" mass="17095">MTLPEYQEITVTPGEERGWHWLVLSGPDGVTGKLSCLFNPATGGYSHLEIEVSPRGIGLGSLLMQRFAADIGPGKPVDGVITNNEAKVYLAEAGYFSMADRDGPVTLTDPGELGAIPAVRAMSACGIFITELSVRQHVVGAGDIRYLVSFTGVTTEPEKSE</sequence>
<name>A0A1F5YRH9_9BACT</name>
<gene>
    <name evidence="1" type="ORF">A2Z33_02255</name>
</gene>
<dbReference type="STRING" id="1798374.A2Z33_02255"/>
<evidence type="ECO:0000313" key="1">
    <source>
        <dbReference type="EMBL" id="OGG02587.1"/>
    </source>
</evidence>
<evidence type="ECO:0000313" key="2">
    <source>
        <dbReference type="Proteomes" id="UP000178448"/>
    </source>
</evidence>
<reference evidence="1 2" key="1">
    <citation type="journal article" date="2016" name="Nat. Commun.">
        <title>Thousands of microbial genomes shed light on interconnected biogeochemical processes in an aquifer system.</title>
        <authorList>
            <person name="Anantharaman K."/>
            <person name="Brown C.T."/>
            <person name="Hug L.A."/>
            <person name="Sharon I."/>
            <person name="Castelle C.J."/>
            <person name="Probst A.J."/>
            <person name="Thomas B.C."/>
            <person name="Singh A."/>
            <person name="Wilkins M.J."/>
            <person name="Karaoz U."/>
            <person name="Brodie E.L."/>
            <person name="Williams K.H."/>
            <person name="Hubbard S.S."/>
            <person name="Banfield J.F."/>
        </authorList>
    </citation>
    <scope>NUCLEOTIDE SEQUENCE [LARGE SCALE GENOMIC DNA]</scope>
</reference>
<dbReference type="AlphaFoldDB" id="A0A1F5YRH9"/>
<protein>
    <submittedName>
        <fullName evidence="1">Uncharacterized protein</fullName>
    </submittedName>
</protein>
<dbReference type="EMBL" id="MFJD01000007">
    <property type="protein sequence ID" value="OGG02587.1"/>
    <property type="molecule type" value="Genomic_DNA"/>
</dbReference>
<dbReference type="Proteomes" id="UP000178448">
    <property type="component" value="Unassembled WGS sequence"/>
</dbReference>
<accession>A0A1F5YRH9</accession>
<proteinExistence type="predicted"/>